<dbReference type="Gene3D" id="1.10.443.10">
    <property type="entry name" value="Intergrase catalytic core"/>
    <property type="match status" value="1"/>
</dbReference>
<dbReference type="SUPFAM" id="SSF56349">
    <property type="entry name" value="DNA breaking-rejoining enzymes"/>
    <property type="match status" value="1"/>
</dbReference>
<dbReference type="InterPro" id="IPR013762">
    <property type="entry name" value="Integrase-like_cat_sf"/>
</dbReference>
<keyword evidence="3" id="KW-0233">DNA recombination</keyword>
<dbReference type="InterPro" id="IPR002104">
    <property type="entry name" value="Integrase_catalytic"/>
</dbReference>
<sequence length="361" mass="41822">MAIRYRQGRASPWQCYWNNPFTGKRESANFRTKHEAEKHDSLIKHRIKFDRESFRKEEEPQESQEVLTLEGVYFLYLKQKQFNKSSLQWQMKTMRYPLSKLGEKPIGSITRKDIEAVMSEMLQWDVKPVTVREYLSVLRTVLRWCTSEGFCDPVDFPKLPPAKYEKFIPPTPEEIRAILSNASPHVVRVIILGSQCGVRVGPCELFKLTWNDVDLERGVLRVHGAKKNLNAPWREVPIRQSLLPVFRKWQAEDVPQGNDYLVHYNGGPVRRIWRAWRNTLRRAGITRRLRPYDLRHAFGTEMVAAGVDVGTVASLMGHSNPTMLLTHYQYVMDKQKRAAVEALPEVSVCVQGTCAQRGQTQ</sequence>
<dbReference type="Proteomes" id="UP001628192">
    <property type="component" value="Unassembled WGS sequence"/>
</dbReference>
<keyword evidence="2" id="KW-0238">DNA-binding</keyword>
<dbReference type="PANTHER" id="PTHR30349:SF41">
    <property type="entry name" value="INTEGRASE_RECOMBINASE PROTEIN MJ0367-RELATED"/>
    <property type="match status" value="1"/>
</dbReference>
<evidence type="ECO:0000313" key="5">
    <source>
        <dbReference type="EMBL" id="GAB1255006.1"/>
    </source>
</evidence>
<protein>
    <submittedName>
        <fullName evidence="5">Site-specific integrase</fullName>
    </submittedName>
</protein>
<dbReference type="CDD" id="cd00796">
    <property type="entry name" value="INT_Rci_Hp1_C"/>
    <property type="match status" value="1"/>
</dbReference>
<dbReference type="EMBL" id="BAAFSG010000001">
    <property type="protein sequence ID" value="GAB1255006.1"/>
    <property type="molecule type" value="Genomic_DNA"/>
</dbReference>
<reference evidence="5 6" key="1">
    <citation type="journal article" date="2025" name="Int. J. Syst. Evol. Microbiol.">
        <title>Desulfovibrio falkowii sp. nov., Porphyromonas miyakawae sp. nov., Mediterraneibacter flintii sp. nov. and Owariibacterium komagatae gen. nov., sp. nov., isolated from human faeces.</title>
        <authorList>
            <person name="Hamaguchi T."/>
            <person name="Ohara M."/>
            <person name="Hisatomi A."/>
            <person name="Sekiguchi K."/>
            <person name="Takeda J.I."/>
            <person name="Ueyama J."/>
            <person name="Ito M."/>
            <person name="Nishiwaki H."/>
            <person name="Ogi T."/>
            <person name="Hirayama M."/>
            <person name="Ohkuma M."/>
            <person name="Sakamoto M."/>
            <person name="Ohno K."/>
        </authorList>
    </citation>
    <scope>NUCLEOTIDE SEQUENCE [LARGE SCALE GENOMIC DNA]</scope>
    <source>
        <strain evidence="5 6">13CB8C</strain>
    </source>
</reference>
<evidence type="ECO:0000259" key="4">
    <source>
        <dbReference type="PROSITE" id="PS51898"/>
    </source>
</evidence>
<organism evidence="5 6">
    <name type="scientific">Desulfovibrio falkowii</name>
    <dbReference type="NCBI Taxonomy" id="3136602"/>
    <lineage>
        <taxon>Bacteria</taxon>
        <taxon>Pseudomonadati</taxon>
        <taxon>Thermodesulfobacteriota</taxon>
        <taxon>Desulfovibrionia</taxon>
        <taxon>Desulfovibrionales</taxon>
        <taxon>Desulfovibrionaceae</taxon>
        <taxon>Desulfovibrio</taxon>
    </lineage>
</organism>
<evidence type="ECO:0000256" key="1">
    <source>
        <dbReference type="ARBA" id="ARBA00008857"/>
    </source>
</evidence>
<dbReference type="Gene3D" id="1.10.150.130">
    <property type="match status" value="1"/>
</dbReference>
<dbReference type="InterPro" id="IPR050090">
    <property type="entry name" value="Tyrosine_recombinase_XerCD"/>
</dbReference>
<dbReference type="InterPro" id="IPR010998">
    <property type="entry name" value="Integrase_recombinase_N"/>
</dbReference>
<dbReference type="PANTHER" id="PTHR30349">
    <property type="entry name" value="PHAGE INTEGRASE-RELATED"/>
    <property type="match status" value="1"/>
</dbReference>
<name>A0ABQ0EBN5_9BACT</name>
<gene>
    <name evidence="5" type="ORF">Defa_24930</name>
</gene>
<proteinExistence type="inferred from homology"/>
<feature type="domain" description="Tyr recombinase" evidence="4">
    <location>
        <begin position="165"/>
        <end position="341"/>
    </location>
</feature>
<keyword evidence="6" id="KW-1185">Reference proteome</keyword>
<evidence type="ECO:0000313" key="6">
    <source>
        <dbReference type="Proteomes" id="UP001628192"/>
    </source>
</evidence>
<evidence type="ECO:0000256" key="3">
    <source>
        <dbReference type="ARBA" id="ARBA00023172"/>
    </source>
</evidence>
<dbReference type="InterPro" id="IPR011010">
    <property type="entry name" value="DNA_brk_join_enz"/>
</dbReference>
<accession>A0ABQ0EBN5</accession>
<dbReference type="RefSeq" id="WP_296984533.1">
    <property type="nucleotide sequence ID" value="NZ_BAAFSG010000001.1"/>
</dbReference>
<dbReference type="PROSITE" id="PS51898">
    <property type="entry name" value="TYR_RECOMBINASE"/>
    <property type="match status" value="1"/>
</dbReference>
<dbReference type="Pfam" id="PF00589">
    <property type="entry name" value="Phage_integrase"/>
    <property type="match status" value="1"/>
</dbReference>
<evidence type="ECO:0000256" key="2">
    <source>
        <dbReference type="ARBA" id="ARBA00023125"/>
    </source>
</evidence>
<comment type="caution">
    <text evidence="5">The sequence shown here is derived from an EMBL/GenBank/DDBJ whole genome shotgun (WGS) entry which is preliminary data.</text>
</comment>
<comment type="similarity">
    <text evidence="1">Belongs to the 'phage' integrase family.</text>
</comment>